<keyword evidence="1" id="KW-0520">NAD</keyword>
<evidence type="ECO:0000313" key="4">
    <source>
        <dbReference type="Proteomes" id="UP000265520"/>
    </source>
</evidence>
<feature type="domain" description="TIR" evidence="2">
    <location>
        <begin position="2"/>
        <end position="132"/>
    </location>
</feature>
<evidence type="ECO:0000256" key="1">
    <source>
        <dbReference type="ARBA" id="ARBA00023027"/>
    </source>
</evidence>
<dbReference type="AlphaFoldDB" id="A0A392MS09"/>
<dbReference type="Proteomes" id="UP000265520">
    <property type="component" value="Unassembled WGS sequence"/>
</dbReference>
<comment type="caution">
    <text evidence="3">The sequence shown here is derived from an EMBL/GenBank/DDBJ whole genome shotgun (WGS) entry which is preliminary data.</text>
</comment>
<dbReference type="Pfam" id="PF01582">
    <property type="entry name" value="TIR"/>
    <property type="match status" value="1"/>
</dbReference>
<dbReference type="PANTHER" id="PTHR32009:SF151">
    <property type="entry name" value="TIR DOMAIN-CONTAINING PROTEIN-RELATED"/>
    <property type="match status" value="1"/>
</dbReference>
<dbReference type="InterPro" id="IPR035897">
    <property type="entry name" value="Toll_tir_struct_dom_sf"/>
</dbReference>
<dbReference type="Gene3D" id="3.40.50.10140">
    <property type="entry name" value="Toll/interleukin-1 receptor homology (TIR) domain"/>
    <property type="match status" value="1"/>
</dbReference>
<proteinExistence type="predicted"/>
<protein>
    <submittedName>
        <fullName evidence="3">NBS-containing resistance-like protein</fullName>
    </submittedName>
</protein>
<dbReference type="EMBL" id="LXQA010018021">
    <property type="protein sequence ID" value="MCH90300.1"/>
    <property type="molecule type" value="Genomic_DNA"/>
</dbReference>
<dbReference type="SUPFAM" id="SSF52200">
    <property type="entry name" value="Toll/Interleukin receptor TIR domain"/>
    <property type="match status" value="1"/>
</dbReference>
<dbReference type="GO" id="GO:0007165">
    <property type="term" value="P:signal transduction"/>
    <property type="evidence" value="ECO:0007669"/>
    <property type="project" value="InterPro"/>
</dbReference>
<dbReference type="PANTHER" id="PTHR32009">
    <property type="entry name" value="TMV RESISTANCE PROTEIN N-LIKE"/>
    <property type="match status" value="1"/>
</dbReference>
<dbReference type="InterPro" id="IPR000157">
    <property type="entry name" value="TIR_dom"/>
</dbReference>
<accession>A0A392MS09</accession>
<organism evidence="3 4">
    <name type="scientific">Trifolium medium</name>
    <dbReference type="NCBI Taxonomy" id="97028"/>
    <lineage>
        <taxon>Eukaryota</taxon>
        <taxon>Viridiplantae</taxon>
        <taxon>Streptophyta</taxon>
        <taxon>Embryophyta</taxon>
        <taxon>Tracheophyta</taxon>
        <taxon>Spermatophyta</taxon>
        <taxon>Magnoliopsida</taxon>
        <taxon>eudicotyledons</taxon>
        <taxon>Gunneridae</taxon>
        <taxon>Pentapetalae</taxon>
        <taxon>rosids</taxon>
        <taxon>fabids</taxon>
        <taxon>Fabales</taxon>
        <taxon>Fabaceae</taxon>
        <taxon>Papilionoideae</taxon>
        <taxon>50 kb inversion clade</taxon>
        <taxon>NPAAA clade</taxon>
        <taxon>Hologalegina</taxon>
        <taxon>IRL clade</taxon>
        <taxon>Trifolieae</taxon>
        <taxon>Trifolium</taxon>
    </lineage>
</organism>
<gene>
    <name evidence="3" type="ORF">A2U01_0011213</name>
</gene>
<dbReference type="PROSITE" id="PS50104">
    <property type="entry name" value="TIR"/>
    <property type="match status" value="1"/>
</dbReference>
<keyword evidence="4" id="KW-1185">Reference proteome</keyword>
<reference evidence="3 4" key="1">
    <citation type="journal article" date="2018" name="Front. Plant Sci.">
        <title>Red Clover (Trifolium pratense) and Zigzag Clover (T. medium) - A Picture of Genomic Similarities and Differences.</title>
        <authorList>
            <person name="Dluhosova J."/>
            <person name="Istvanek J."/>
            <person name="Nedelnik J."/>
            <person name="Repkova J."/>
        </authorList>
    </citation>
    <scope>NUCLEOTIDE SEQUENCE [LARGE SCALE GENOMIC DNA]</scope>
    <source>
        <strain evidence="4">cv. 10/8</strain>
        <tissue evidence="3">Leaf</tissue>
    </source>
</reference>
<feature type="non-terminal residue" evidence="3">
    <location>
        <position position="159"/>
    </location>
</feature>
<evidence type="ECO:0000259" key="2">
    <source>
        <dbReference type="PROSITE" id="PS50104"/>
    </source>
</evidence>
<evidence type="ECO:0000313" key="3">
    <source>
        <dbReference type="EMBL" id="MCH90300.1"/>
    </source>
</evidence>
<sequence>MKRYDVYLSFCEEDSRSFVFGIYKTLTSECGLVVFWDNQRFGSDDRTLRPSESTLNIIGECKMAVIVLSKNYTNSRGCLDELEKITACCRTSDGFIVVPVFYDGVYSPNRRLQGDMYGEAFPEFLDRISIDETSEKEDKFMSWVATISHNKAYIYSGSA</sequence>
<dbReference type="SMART" id="SM00255">
    <property type="entry name" value="TIR"/>
    <property type="match status" value="1"/>
</dbReference>
<name>A0A392MS09_9FABA</name>